<dbReference type="eggNOG" id="KOG1515">
    <property type="taxonomic scope" value="Eukaryota"/>
</dbReference>
<dbReference type="VEuPathDB" id="FungiDB:TSTA_087510"/>
<dbReference type="EMBL" id="EQ962653">
    <property type="protein sequence ID" value="EED21515.1"/>
    <property type="molecule type" value="Genomic_DNA"/>
</dbReference>
<organism evidence="3 4">
    <name type="scientific">Talaromyces stipitatus (strain ATCC 10500 / CBS 375.48 / QM 6759 / NRRL 1006)</name>
    <name type="common">Penicillium stipitatum</name>
    <dbReference type="NCBI Taxonomy" id="441959"/>
    <lineage>
        <taxon>Eukaryota</taxon>
        <taxon>Fungi</taxon>
        <taxon>Dikarya</taxon>
        <taxon>Ascomycota</taxon>
        <taxon>Pezizomycotina</taxon>
        <taxon>Eurotiomycetes</taxon>
        <taxon>Eurotiomycetidae</taxon>
        <taxon>Eurotiales</taxon>
        <taxon>Trichocomaceae</taxon>
        <taxon>Talaromyces</taxon>
        <taxon>Talaromyces sect. Talaromyces</taxon>
    </lineage>
</organism>
<accession>B8M251</accession>
<dbReference type="InParanoid" id="B8M251"/>
<evidence type="ECO:0000313" key="3">
    <source>
        <dbReference type="EMBL" id="EED21515.1"/>
    </source>
</evidence>
<reference evidence="4" key="1">
    <citation type="journal article" date="2015" name="Genome Announc.">
        <title>Genome sequence of the AIDS-associated pathogen Penicillium marneffei (ATCC18224) and its near taxonomic relative Talaromyces stipitatus (ATCC10500).</title>
        <authorList>
            <person name="Nierman W.C."/>
            <person name="Fedorova-Abrams N.D."/>
            <person name="Andrianopoulos A."/>
        </authorList>
    </citation>
    <scope>NUCLEOTIDE SEQUENCE [LARGE SCALE GENOMIC DNA]</scope>
    <source>
        <strain evidence="4">ATCC 10500 / CBS 375.48 / QM 6759 / NRRL 1006</strain>
    </source>
</reference>
<dbReference type="RefSeq" id="XP_002478478.1">
    <property type="nucleotide sequence ID" value="XM_002478433.1"/>
</dbReference>
<dbReference type="HOGENOM" id="CLU_402889_0_0_1"/>
<dbReference type="GeneID" id="8100880"/>
<dbReference type="GO" id="GO:0016787">
    <property type="term" value="F:hydrolase activity"/>
    <property type="evidence" value="ECO:0007669"/>
    <property type="project" value="InterPro"/>
</dbReference>
<dbReference type="Gene3D" id="3.40.50.12500">
    <property type="match status" value="2"/>
</dbReference>
<sequence length="683" mass="75084">MRNQTPTSSRSTPFRILIINPNTSTQMTESLKPIVQGLNYNDIQFDYFTAPNKHVTLPDGRVIEPVHSINSGEDSIQSAHHCRPFVEPLIPKYDAFLVACYSAHPLVGMLRSTIKALENKARHSDSGTLHVFVEEEINPGKAKKYVTGIFEASVTSSLMLISSFHLLADWSHHKAQSQDTWGIVTTGAVWKEELTKAVGFMINGPEESEEKRRKLLNAEHTSPTPSPAPPSVPRFAGVETTGLTAVELHKTPPEEVRRRIIDATEKILKGSSHPVRAVCLGCAGMAGMEEAVRAGCIKAYGETEGENVHIVDGVVAGVGLLVNSCKSRPVLKNSTEIANGANPQNSNALFFNRPVSGRLPQNISDLHLGGEADFYKERRHHLEVLGFHALPEDKKAPIGAVEFEGVRGPHGTIPIRLFYPRAIISKAKDDGEDKQVVVLVYMHGGGYTVGSVDEFENGLRLLAEAADVISDHRCRVPPRSRTSFPDPIRRILRMIDWAQGPEGQSRGINPNLVFGGGDSAGGNMTAALALRRQDQRLKNMAGQILLYPEARIPFDTPAATENNTGGSLYLVCNGIFSFADHYLPKSPREGAYPPSHRYVSPGMQKVEDLQANLPPVALFTCGWDPLRDVAVEYGSKLQEAGVQVNWHHYEHLTHGFLQFAPWSKERMDATMDVAKVLKKMAYS</sequence>
<dbReference type="InterPro" id="IPR013094">
    <property type="entry name" value="AB_hydrolase_3"/>
</dbReference>
<dbReference type="InterPro" id="IPR052186">
    <property type="entry name" value="Hydantoin_racemase-like"/>
</dbReference>
<dbReference type="Pfam" id="PF07859">
    <property type="entry name" value="Abhydrolase_3"/>
    <property type="match status" value="1"/>
</dbReference>
<dbReference type="STRING" id="441959.B8M251"/>
<evidence type="ECO:0000313" key="4">
    <source>
        <dbReference type="Proteomes" id="UP000001745"/>
    </source>
</evidence>
<name>B8M251_TALSN</name>
<dbReference type="Gene3D" id="3.40.50.1820">
    <property type="entry name" value="alpha/beta hydrolase"/>
    <property type="match status" value="1"/>
</dbReference>
<dbReference type="GO" id="GO:0047661">
    <property type="term" value="F:amino-acid racemase activity"/>
    <property type="evidence" value="ECO:0007669"/>
    <property type="project" value="InterPro"/>
</dbReference>
<dbReference type="SUPFAM" id="SSF53474">
    <property type="entry name" value="alpha/beta-Hydrolases"/>
    <property type="match status" value="1"/>
</dbReference>
<gene>
    <name evidence="3" type="ORF">TSTA_087510</name>
</gene>
<dbReference type="InterPro" id="IPR053714">
    <property type="entry name" value="Iso_Racemase_Enz_sf"/>
</dbReference>
<dbReference type="AlphaFoldDB" id="B8M251"/>
<keyword evidence="4" id="KW-1185">Reference proteome</keyword>
<feature type="domain" description="Alpha/beta hydrolase fold-3" evidence="2">
    <location>
        <begin position="439"/>
        <end position="657"/>
    </location>
</feature>
<dbReference type="OrthoDB" id="408631at2759"/>
<dbReference type="Proteomes" id="UP000001745">
    <property type="component" value="Unassembled WGS sequence"/>
</dbReference>
<dbReference type="InterPro" id="IPR029058">
    <property type="entry name" value="AB_hydrolase_fold"/>
</dbReference>
<dbReference type="Pfam" id="PF01177">
    <property type="entry name" value="Asp_Glu_race"/>
    <property type="match status" value="2"/>
</dbReference>
<evidence type="ECO:0000259" key="2">
    <source>
        <dbReference type="Pfam" id="PF07859"/>
    </source>
</evidence>
<proteinExistence type="inferred from homology"/>
<protein>
    <submittedName>
        <fullName evidence="3">Hydantoin racemase (Dcg1), putative</fullName>
    </submittedName>
</protein>
<dbReference type="PANTHER" id="PTHR28047">
    <property type="entry name" value="PROTEIN DCG1"/>
    <property type="match status" value="1"/>
</dbReference>
<dbReference type="InterPro" id="IPR015942">
    <property type="entry name" value="Asp/Glu/hydantoin_racemase"/>
</dbReference>
<comment type="similarity">
    <text evidence="1">Belongs to the HyuE racemase family.</text>
</comment>
<evidence type="ECO:0000256" key="1">
    <source>
        <dbReference type="ARBA" id="ARBA00038414"/>
    </source>
</evidence>
<dbReference type="PANTHER" id="PTHR28047:SF5">
    <property type="entry name" value="PROTEIN DCG1"/>
    <property type="match status" value="1"/>
</dbReference>